<feature type="domain" description="Protein kinase" evidence="20">
    <location>
        <begin position="257"/>
        <end position="512"/>
    </location>
</feature>
<evidence type="ECO:0000256" key="14">
    <source>
        <dbReference type="PROSITE-ProRule" id="PRU00192"/>
    </source>
</evidence>
<evidence type="ECO:0000256" key="2">
    <source>
        <dbReference type="ARBA" id="ARBA00022443"/>
    </source>
</evidence>
<name>A0A8C9S8R7_SCLFO</name>
<evidence type="ECO:0000256" key="6">
    <source>
        <dbReference type="ARBA" id="ARBA00022707"/>
    </source>
</evidence>
<reference evidence="21" key="2">
    <citation type="submission" date="2025-08" db="UniProtKB">
        <authorList>
            <consortium name="Ensembl"/>
        </authorList>
    </citation>
    <scope>IDENTIFICATION</scope>
</reference>
<feature type="domain" description="SH2" evidence="18">
    <location>
        <begin position="140"/>
        <end position="232"/>
    </location>
</feature>
<dbReference type="Gene3D" id="2.30.30.40">
    <property type="entry name" value="SH3 Domains"/>
    <property type="match status" value="1"/>
</dbReference>
<keyword evidence="4" id="KW-0597">Phosphoprotein</keyword>
<evidence type="ECO:0000313" key="22">
    <source>
        <dbReference type="Proteomes" id="UP000694397"/>
    </source>
</evidence>
<dbReference type="PANTHER" id="PTHR24418">
    <property type="entry name" value="TYROSINE-PROTEIN KINASE"/>
    <property type="match status" value="1"/>
</dbReference>
<evidence type="ECO:0000259" key="20">
    <source>
        <dbReference type="PROSITE" id="PS50011"/>
    </source>
</evidence>
<evidence type="ECO:0000259" key="19">
    <source>
        <dbReference type="PROSITE" id="PS50002"/>
    </source>
</evidence>
<comment type="catalytic activity">
    <reaction evidence="16">
        <text>L-tyrosyl-[protein] + ATP = O-phospho-L-tyrosyl-[protein] + ADP + H(+)</text>
        <dbReference type="Rhea" id="RHEA:10596"/>
        <dbReference type="Rhea" id="RHEA-COMP:10136"/>
        <dbReference type="Rhea" id="RHEA-COMP:20101"/>
        <dbReference type="ChEBI" id="CHEBI:15378"/>
        <dbReference type="ChEBI" id="CHEBI:30616"/>
        <dbReference type="ChEBI" id="CHEBI:46858"/>
        <dbReference type="ChEBI" id="CHEBI:61978"/>
        <dbReference type="ChEBI" id="CHEBI:456216"/>
        <dbReference type="EC" id="2.7.10.2"/>
    </reaction>
</comment>
<dbReference type="AlphaFoldDB" id="A0A8C9S8R7"/>
<accession>A0A8C9S8R7</accession>
<feature type="compositionally biased region" description="Basic and acidic residues" evidence="17">
    <location>
        <begin position="23"/>
        <end position="33"/>
    </location>
</feature>
<evidence type="ECO:0000256" key="4">
    <source>
        <dbReference type="ARBA" id="ARBA00022553"/>
    </source>
</evidence>
<dbReference type="InterPro" id="IPR020635">
    <property type="entry name" value="Tyr_kinase_cat_dom"/>
</dbReference>
<keyword evidence="3" id="KW-0963">Cytoplasm</keyword>
<dbReference type="Pfam" id="PF00017">
    <property type="entry name" value="SH2"/>
    <property type="match status" value="1"/>
</dbReference>
<feature type="domain" description="SH3" evidence="19">
    <location>
        <begin position="70"/>
        <end position="134"/>
    </location>
</feature>
<proteinExistence type="inferred from homology"/>
<dbReference type="SMART" id="SM00252">
    <property type="entry name" value="SH2"/>
    <property type="match status" value="1"/>
</dbReference>
<keyword evidence="6" id="KW-0519">Myristate</keyword>
<dbReference type="PROSITE" id="PS50011">
    <property type="entry name" value="PROTEIN_KINASE_DOM"/>
    <property type="match status" value="1"/>
</dbReference>
<keyword evidence="12" id="KW-0449">Lipoprotein</keyword>
<evidence type="ECO:0000256" key="16">
    <source>
        <dbReference type="RuleBase" id="RU362096"/>
    </source>
</evidence>
<dbReference type="SMART" id="SM00219">
    <property type="entry name" value="TyrKc"/>
    <property type="match status" value="1"/>
</dbReference>
<dbReference type="GeneID" id="108926388"/>
<evidence type="ECO:0000256" key="9">
    <source>
        <dbReference type="ARBA" id="ARBA00022840"/>
    </source>
</evidence>
<comment type="subcellular location">
    <subcellularLocation>
        <location evidence="1">Cytoplasm</location>
    </subcellularLocation>
</comment>
<dbReference type="FunFam" id="1.10.510.10:FF:000399">
    <property type="entry name" value="Tyrosine-protein kinase"/>
    <property type="match status" value="1"/>
</dbReference>
<dbReference type="FunFam" id="2.30.30.40:FF:000229">
    <property type="entry name" value="Tyrosine-protein kinase"/>
    <property type="match status" value="1"/>
</dbReference>
<protein>
    <recommendedName>
        <fullName evidence="16">Tyrosine-protein kinase</fullName>
        <ecNumber evidence="16">2.7.10.2</ecNumber>
    </recommendedName>
</protein>
<dbReference type="PROSITE" id="PS50002">
    <property type="entry name" value="SH3"/>
    <property type="match status" value="1"/>
</dbReference>
<keyword evidence="7 15" id="KW-0547">Nucleotide-binding</keyword>
<dbReference type="InterPro" id="IPR017441">
    <property type="entry name" value="Protein_kinase_ATP_BS"/>
</dbReference>
<sequence length="528" mass="59883">MSSFCTRLSQWFSTCCHKSSKSRNTDQNDKGSGGKDGPGPEDTESDSAQQGKKPQRLLSHGELLGQRSADGSDIYKALWKYDAREEQELSFHEGDRFKIAQRCGEWWTVERIDAFGISTGKGIVPRSYLAKEDTPEANPWYFGKLSRLETVKHLQASRNKDGAFMVRFSEKEDIGCVLSVKVANKAKHFKVYHPEENHWYIDETHCFSSLQDLVDYYRGHALTSVGQLGKPCVRRTPRPQDLSHSTVDEWELPKDQFVLEEKLGSGFFSDVYRGCWKGSVRVAVKVLKNMGSLNYKDFQMEIHIMKKLRHRNLLALFALSSTSQPYYIITELMEKGSLQDLLRGDEGASLDMPSLIDMAIQVANGMAYLESNNSIHRDLAARNVLVGEDYTCKVADFGLARVIKEPFYISWDVKIPYKWTAPEAISHGRFSIKSDVWSFGVLLYEIFTYGGNPYPALHNHEVYKLITSGYRMPSPSNCPDSIYEVMLFCWDLEPERRPSFGALTSSLIKANIIEVEQTGETCCGETGH</sequence>
<dbReference type="InterPro" id="IPR036860">
    <property type="entry name" value="SH2_dom_sf"/>
</dbReference>
<evidence type="ECO:0000313" key="21">
    <source>
        <dbReference type="Ensembl" id="ENSSFOP00015032394.1"/>
    </source>
</evidence>
<evidence type="ECO:0000256" key="11">
    <source>
        <dbReference type="ARBA" id="ARBA00023137"/>
    </source>
</evidence>
<dbReference type="Gene3D" id="3.30.505.10">
    <property type="entry name" value="SH2 domain"/>
    <property type="match status" value="1"/>
</dbReference>
<dbReference type="SUPFAM" id="SSF56112">
    <property type="entry name" value="Protein kinase-like (PK-like)"/>
    <property type="match status" value="1"/>
</dbReference>
<keyword evidence="9 15" id="KW-0067">ATP-binding</keyword>
<dbReference type="GO" id="GO:0005737">
    <property type="term" value="C:cytoplasm"/>
    <property type="evidence" value="ECO:0007669"/>
    <property type="project" value="UniProtKB-SubCell"/>
</dbReference>
<dbReference type="InterPro" id="IPR001452">
    <property type="entry name" value="SH3_domain"/>
</dbReference>
<dbReference type="Proteomes" id="UP000694397">
    <property type="component" value="Chromosome 5"/>
</dbReference>
<dbReference type="RefSeq" id="XP_018594568.1">
    <property type="nucleotide sequence ID" value="XM_018739052.1"/>
</dbReference>
<keyword evidence="11 16" id="KW-0829">Tyrosine-protein kinase</keyword>
<dbReference type="PROSITE" id="PS00107">
    <property type="entry name" value="PROTEIN_KINASE_ATP"/>
    <property type="match status" value="1"/>
</dbReference>
<feature type="region of interest" description="Disordered" evidence="17">
    <location>
        <begin position="16"/>
        <end position="55"/>
    </location>
</feature>
<dbReference type="SUPFAM" id="SSF50044">
    <property type="entry name" value="SH3-domain"/>
    <property type="match status" value="1"/>
</dbReference>
<evidence type="ECO:0000256" key="1">
    <source>
        <dbReference type="ARBA" id="ARBA00004496"/>
    </source>
</evidence>
<feature type="binding site" evidence="15">
    <location>
        <position position="285"/>
    </location>
    <ligand>
        <name>ATP</name>
        <dbReference type="ChEBI" id="CHEBI:30616"/>
    </ligand>
</feature>
<evidence type="ECO:0000256" key="10">
    <source>
        <dbReference type="ARBA" id="ARBA00022999"/>
    </source>
</evidence>
<reference evidence="21 22" key="1">
    <citation type="submission" date="2019-04" db="EMBL/GenBank/DDBJ databases">
        <authorList>
            <consortium name="Wellcome Sanger Institute Data Sharing"/>
        </authorList>
    </citation>
    <scope>NUCLEOTIDE SEQUENCE [LARGE SCALE GENOMIC DNA]</scope>
</reference>
<dbReference type="InterPro" id="IPR011009">
    <property type="entry name" value="Kinase-like_dom_sf"/>
</dbReference>
<gene>
    <name evidence="21" type="primary">LOC108926388</name>
</gene>
<dbReference type="Gene3D" id="3.30.200.20">
    <property type="entry name" value="Phosphorylase Kinase, domain 1"/>
    <property type="match status" value="1"/>
</dbReference>
<dbReference type="PRINTS" id="PR00109">
    <property type="entry name" value="TYRKINASE"/>
</dbReference>
<dbReference type="OrthoDB" id="4062651at2759"/>
<dbReference type="PROSITE" id="PS50001">
    <property type="entry name" value="SH2"/>
    <property type="match status" value="1"/>
</dbReference>
<dbReference type="GeneTree" id="ENSGT00940000161218"/>
<dbReference type="SMART" id="SM00326">
    <property type="entry name" value="SH3"/>
    <property type="match status" value="1"/>
</dbReference>
<evidence type="ECO:0000259" key="18">
    <source>
        <dbReference type="PROSITE" id="PS50001"/>
    </source>
</evidence>
<dbReference type="EC" id="2.7.10.2" evidence="16"/>
<evidence type="ECO:0000256" key="12">
    <source>
        <dbReference type="ARBA" id="ARBA00023288"/>
    </source>
</evidence>
<dbReference type="InterPro" id="IPR036028">
    <property type="entry name" value="SH3-like_dom_sf"/>
</dbReference>
<keyword evidence="22" id="KW-1185">Reference proteome</keyword>
<dbReference type="InterPro" id="IPR000980">
    <property type="entry name" value="SH2"/>
</dbReference>
<evidence type="ECO:0000256" key="13">
    <source>
        <dbReference type="PROSITE-ProRule" id="PRU00191"/>
    </source>
</evidence>
<dbReference type="Pfam" id="PF14604">
    <property type="entry name" value="SH3_9"/>
    <property type="match status" value="1"/>
</dbReference>
<comment type="similarity">
    <text evidence="16">Belongs to the protein kinase superfamily. Tyr protein kinase family.</text>
</comment>
<dbReference type="KEGG" id="sfm:108926388"/>
<evidence type="ECO:0000256" key="15">
    <source>
        <dbReference type="PROSITE-ProRule" id="PRU10141"/>
    </source>
</evidence>
<dbReference type="InterPro" id="IPR050198">
    <property type="entry name" value="Non-receptor_tyrosine_kinases"/>
</dbReference>
<dbReference type="GO" id="GO:0005524">
    <property type="term" value="F:ATP binding"/>
    <property type="evidence" value="ECO:0007669"/>
    <property type="project" value="UniProtKB-UniRule"/>
</dbReference>
<evidence type="ECO:0000256" key="5">
    <source>
        <dbReference type="ARBA" id="ARBA00022679"/>
    </source>
</evidence>
<evidence type="ECO:0000256" key="3">
    <source>
        <dbReference type="ARBA" id="ARBA00022490"/>
    </source>
</evidence>
<keyword evidence="10 13" id="KW-0727">SH2 domain</keyword>
<dbReference type="GO" id="GO:0004715">
    <property type="term" value="F:non-membrane spanning protein tyrosine kinase activity"/>
    <property type="evidence" value="ECO:0007669"/>
    <property type="project" value="UniProtKB-EC"/>
</dbReference>
<dbReference type="Gene3D" id="1.10.510.10">
    <property type="entry name" value="Transferase(Phosphotransferase) domain 1"/>
    <property type="match status" value="1"/>
</dbReference>
<keyword evidence="8 16" id="KW-0418">Kinase</keyword>
<dbReference type="Ensembl" id="ENSSFOT00015032753.2">
    <property type="protein sequence ID" value="ENSSFOP00015032394.1"/>
    <property type="gene ID" value="ENSSFOG00015020718.2"/>
</dbReference>
<evidence type="ECO:0000256" key="7">
    <source>
        <dbReference type="ARBA" id="ARBA00022741"/>
    </source>
</evidence>
<dbReference type="Pfam" id="PF07714">
    <property type="entry name" value="PK_Tyr_Ser-Thr"/>
    <property type="match status" value="1"/>
</dbReference>
<dbReference type="PRINTS" id="PR00401">
    <property type="entry name" value="SH2DOMAIN"/>
</dbReference>
<reference evidence="21" key="3">
    <citation type="submission" date="2025-09" db="UniProtKB">
        <authorList>
            <consortium name="Ensembl"/>
        </authorList>
    </citation>
    <scope>IDENTIFICATION</scope>
</reference>
<dbReference type="InterPro" id="IPR000719">
    <property type="entry name" value="Prot_kinase_dom"/>
</dbReference>
<keyword evidence="5 16" id="KW-0808">Transferase</keyword>
<dbReference type="SUPFAM" id="SSF55550">
    <property type="entry name" value="SH2 domain"/>
    <property type="match status" value="1"/>
</dbReference>
<evidence type="ECO:0000256" key="17">
    <source>
        <dbReference type="SAM" id="MobiDB-lite"/>
    </source>
</evidence>
<organism evidence="21 22">
    <name type="scientific">Scleropages formosus</name>
    <name type="common">Asian bonytongue</name>
    <name type="synonym">Osteoglossum formosum</name>
    <dbReference type="NCBI Taxonomy" id="113540"/>
    <lineage>
        <taxon>Eukaryota</taxon>
        <taxon>Metazoa</taxon>
        <taxon>Chordata</taxon>
        <taxon>Craniata</taxon>
        <taxon>Vertebrata</taxon>
        <taxon>Euteleostomi</taxon>
        <taxon>Actinopterygii</taxon>
        <taxon>Neopterygii</taxon>
        <taxon>Teleostei</taxon>
        <taxon>Osteoglossocephala</taxon>
        <taxon>Osteoglossomorpha</taxon>
        <taxon>Osteoglossiformes</taxon>
        <taxon>Osteoglossidae</taxon>
        <taxon>Scleropages</taxon>
    </lineage>
</organism>
<keyword evidence="2 14" id="KW-0728">SH3 domain</keyword>
<dbReference type="InterPro" id="IPR001245">
    <property type="entry name" value="Ser-Thr/Tyr_kinase_cat_dom"/>
</dbReference>
<evidence type="ECO:0000256" key="8">
    <source>
        <dbReference type="ARBA" id="ARBA00022777"/>
    </source>
</evidence>